<protein>
    <recommendedName>
        <fullName evidence="11">TonB C-terminal domain-containing protein</fullName>
    </recommendedName>
</protein>
<dbReference type="SUPFAM" id="SSF74653">
    <property type="entry name" value="TolA/TonB C-terminal domain"/>
    <property type="match status" value="1"/>
</dbReference>
<dbReference type="PANTHER" id="PTHR33446">
    <property type="entry name" value="PROTEIN TONB-RELATED"/>
    <property type="match status" value="1"/>
</dbReference>
<evidence type="ECO:0000256" key="3">
    <source>
        <dbReference type="ARBA" id="ARBA00022448"/>
    </source>
</evidence>
<dbReference type="AlphaFoldDB" id="A0A1Y3CCA2"/>
<evidence type="ECO:0000259" key="11">
    <source>
        <dbReference type="PROSITE" id="PS52015"/>
    </source>
</evidence>
<feature type="region of interest" description="Disordered" evidence="10">
    <location>
        <begin position="151"/>
        <end position="192"/>
    </location>
</feature>
<evidence type="ECO:0000256" key="4">
    <source>
        <dbReference type="ARBA" id="ARBA00022475"/>
    </source>
</evidence>
<proteinExistence type="inferred from homology"/>
<dbReference type="InterPro" id="IPR006260">
    <property type="entry name" value="TonB/TolA_C"/>
</dbReference>
<feature type="domain" description="TonB C-terminal" evidence="11">
    <location>
        <begin position="187"/>
        <end position="274"/>
    </location>
</feature>
<dbReference type="NCBIfam" id="TIGR01352">
    <property type="entry name" value="tonB_Cterm"/>
    <property type="match status" value="1"/>
</dbReference>
<evidence type="ECO:0000256" key="10">
    <source>
        <dbReference type="SAM" id="MobiDB-lite"/>
    </source>
</evidence>
<keyword evidence="3" id="KW-0813">Transport</keyword>
<sequence>MSQSSIASLQSSPSMKKTVLTALLAVVIGHMGVLWAVSNMKAPELKPIEKTPLKVKFLKLVEDTPPPPVPPKPIKPKVQPSKPKVEPVLPKPVVKPKVIATTTPKIDKKTIQQDDTQEKLKQEKLKQEQQKLENQRVIDEQKRLDQVKKDQAFKDQQAREQAARDQAARDQAERDKAESDAKNAPRKFSAGDVSWARKPRLSFTNKDLENAKRTVVVNIVATADGKITNVKVTKSSGLTALDDKVLRAVRGAKFVASKDGRAIYGDLPFELELN</sequence>
<evidence type="ECO:0000256" key="8">
    <source>
        <dbReference type="ARBA" id="ARBA00022989"/>
    </source>
</evidence>
<keyword evidence="9" id="KW-0472">Membrane</keyword>
<name>A0A1Y3CCA2_9GAMM</name>
<dbReference type="InterPro" id="IPR037682">
    <property type="entry name" value="TonB_C"/>
</dbReference>
<dbReference type="Gene3D" id="3.30.1150.10">
    <property type="match status" value="1"/>
</dbReference>
<dbReference type="GO" id="GO:0055085">
    <property type="term" value="P:transmembrane transport"/>
    <property type="evidence" value="ECO:0007669"/>
    <property type="project" value="InterPro"/>
</dbReference>
<dbReference type="EMBL" id="NEGB01000006">
    <property type="protein sequence ID" value="OTG64689.1"/>
    <property type="molecule type" value="Genomic_DNA"/>
</dbReference>
<dbReference type="Pfam" id="PF03544">
    <property type="entry name" value="TonB_C"/>
    <property type="match status" value="1"/>
</dbReference>
<dbReference type="PROSITE" id="PS52015">
    <property type="entry name" value="TONB_CTD"/>
    <property type="match status" value="1"/>
</dbReference>
<evidence type="ECO:0000256" key="2">
    <source>
        <dbReference type="ARBA" id="ARBA00006555"/>
    </source>
</evidence>
<dbReference type="GO" id="GO:0031992">
    <property type="term" value="F:energy transducer activity"/>
    <property type="evidence" value="ECO:0007669"/>
    <property type="project" value="TreeGrafter"/>
</dbReference>
<evidence type="ECO:0000256" key="9">
    <source>
        <dbReference type="ARBA" id="ARBA00023136"/>
    </source>
</evidence>
<feature type="region of interest" description="Disordered" evidence="10">
    <location>
        <begin position="63"/>
        <end position="89"/>
    </location>
</feature>
<dbReference type="PANTHER" id="PTHR33446:SF2">
    <property type="entry name" value="PROTEIN TONB"/>
    <property type="match status" value="1"/>
</dbReference>
<keyword evidence="7" id="KW-0653">Protein transport</keyword>
<evidence type="ECO:0000256" key="1">
    <source>
        <dbReference type="ARBA" id="ARBA00004383"/>
    </source>
</evidence>
<feature type="compositionally biased region" description="Basic and acidic residues" evidence="10">
    <location>
        <begin position="151"/>
        <end position="183"/>
    </location>
</feature>
<dbReference type="GO" id="GO:0098797">
    <property type="term" value="C:plasma membrane protein complex"/>
    <property type="evidence" value="ECO:0007669"/>
    <property type="project" value="TreeGrafter"/>
</dbReference>
<evidence type="ECO:0000256" key="7">
    <source>
        <dbReference type="ARBA" id="ARBA00022927"/>
    </source>
</evidence>
<dbReference type="InterPro" id="IPR051045">
    <property type="entry name" value="TonB-dependent_transducer"/>
</dbReference>
<keyword evidence="13" id="KW-1185">Reference proteome</keyword>
<keyword evidence="5" id="KW-0997">Cell inner membrane</keyword>
<comment type="similarity">
    <text evidence="2">Belongs to the TonB family.</text>
</comment>
<accession>A0A1Y3CCA2</accession>
<feature type="compositionally biased region" description="Low complexity" evidence="10">
    <location>
        <begin position="76"/>
        <end position="89"/>
    </location>
</feature>
<dbReference type="RefSeq" id="WP_086203998.1">
    <property type="nucleotide sequence ID" value="NZ_NEGB01000006.1"/>
</dbReference>
<dbReference type="STRING" id="1977882.B9T28_10820"/>
<dbReference type="OrthoDB" id="9792439at2"/>
<evidence type="ECO:0000256" key="6">
    <source>
        <dbReference type="ARBA" id="ARBA00022692"/>
    </source>
</evidence>
<organism evidence="12 13">
    <name type="scientific">Acinetobacter silvestris</name>
    <dbReference type="NCBI Taxonomy" id="1977882"/>
    <lineage>
        <taxon>Bacteria</taxon>
        <taxon>Pseudomonadati</taxon>
        <taxon>Pseudomonadota</taxon>
        <taxon>Gammaproteobacteria</taxon>
        <taxon>Moraxellales</taxon>
        <taxon>Moraxellaceae</taxon>
        <taxon>Acinetobacter</taxon>
    </lineage>
</organism>
<dbReference type="GO" id="GO:0015031">
    <property type="term" value="P:protein transport"/>
    <property type="evidence" value="ECO:0007669"/>
    <property type="project" value="UniProtKB-KW"/>
</dbReference>
<evidence type="ECO:0000256" key="5">
    <source>
        <dbReference type="ARBA" id="ARBA00022519"/>
    </source>
</evidence>
<keyword evidence="8" id="KW-1133">Transmembrane helix</keyword>
<reference evidence="12 13" key="1">
    <citation type="submission" date="2017-04" db="EMBL/GenBank/DDBJ databases">
        <title>High diversity of culturable Acinetobacter species in natural soil and water ecosystems.</title>
        <authorList>
            <person name="Nemec A."/>
            <person name="Radolfova-Krizova L."/>
        </authorList>
    </citation>
    <scope>NUCLEOTIDE SEQUENCE [LARGE SCALE GENOMIC DNA]</scope>
    <source>
        <strain evidence="12 13">ANC 4999</strain>
    </source>
</reference>
<evidence type="ECO:0000313" key="12">
    <source>
        <dbReference type="EMBL" id="OTG64689.1"/>
    </source>
</evidence>
<feature type="compositionally biased region" description="Pro residues" evidence="10">
    <location>
        <begin position="64"/>
        <end position="73"/>
    </location>
</feature>
<keyword evidence="4" id="KW-1003">Cell membrane</keyword>
<gene>
    <name evidence="12" type="ORF">B9T28_10820</name>
</gene>
<dbReference type="Proteomes" id="UP000242765">
    <property type="component" value="Unassembled WGS sequence"/>
</dbReference>
<keyword evidence="6" id="KW-0812">Transmembrane</keyword>
<evidence type="ECO:0000313" key="13">
    <source>
        <dbReference type="Proteomes" id="UP000242765"/>
    </source>
</evidence>
<comment type="caution">
    <text evidence="12">The sequence shown here is derived from an EMBL/GenBank/DDBJ whole genome shotgun (WGS) entry which is preliminary data.</text>
</comment>
<comment type="subcellular location">
    <subcellularLocation>
        <location evidence="1">Cell inner membrane</location>
        <topology evidence="1">Single-pass membrane protein</topology>
        <orientation evidence="1">Periplasmic side</orientation>
    </subcellularLocation>
</comment>